<dbReference type="OrthoDB" id="9757917at2"/>
<evidence type="ECO:0000313" key="1">
    <source>
        <dbReference type="EMBL" id="RUT29969.1"/>
    </source>
</evidence>
<dbReference type="Gene3D" id="3.40.50.300">
    <property type="entry name" value="P-loop containing nucleotide triphosphate hydrolases"/>
    <property type="match status" value="1"/>
</dbReference>
<dbReference type="EMBL" id="RZNJ01000004">
    <property type="protein sequence ID" value="RUT29969.1"/>
    <property type="molecule type" value="Genomic_DNA"/>
</dbReference>
<keyword evidence="2" id="KW-1185">Reference proteome</keyword>
<dbReference type="InterPro" id="IPR027417">
    <property type="entry name" value="P-loop_NTPase"/>
</dbReference>
<reference evidence="1 2" key="1">
    <citation type="journal article" date="2016" name="Int. J. Syst. Evol. Microbiol.">
        <title>Arsenicitalea aurantiaca gen. nov., sp. nov., a new member of the family Hyphomicrobiaceae, isolated from high-arsenic sediment.</title>
        <authorList>
            <person name="Mu Y."/>
            <person name="Zhou L."/>
            <person name="Zeng X.C."/>
            <person name="Liu L."/>
            <person name="Pan Y."/>
            <person name="Chen X."/>
            <person name="Wang J."/>
            <person name="Li S."/>
            <person name="Li W.J."/>
            <person name="Wang Y."/>
        </authorList>
    </citation>
    <scope>NUCLEOTIDE SEQUENCE [LARGE SCALE GENOMIC DNA]</scope>
    <source>
        <strain evidence="1 2">42-50</strain>
    </source>
</reference>
<proteinExistence type="predicted"/>
<evidence type="ECO:0008006" key="3">
    <source>
        <dbReference type="Google" id="ProtNLM"/>
    </source>
</evidence>
<name>A0A433X7D5_9HYPH</name>
<dbReference type="Proteomes" id="UP000281547">
    <property type="component" value="Unassembled WGS sequence"/>
</dbReference>
<organism evidence="1 2">
    <name type="scientific">Arsenicitalea aurantiaca</name>
    <dbReference type="NCBI Taxonomy" id="1783274"/>
    <lineage>
        <taxon>Bacteria</taxon>
        <taxon>Pseudomonadati</taxon>
        <taxon>Pseudomonadota</taxon>
        <taxon>Alphaproteobacteria</taxon>
        <taxon>Hyphomicrobiales</taxon>
        <taxon>Devosiaceae</taxon>
        <taxon>Arsenicitalea</taxon>
    </lineage>
</organism>
<comment type="caution">
    <text evidence="1">The sequence shown here is derived from an EMBL/GenBank/DDBJ whole genome shotgun (WGS) entry which is preliminary data.</text>
</comment>
<protein>
    <recommendedName>
        <fullName evidence="3">Thymidylate kinase</fullName>
    </recommendedName>
</protein>
<dbReference type="RefSeq" id="WP_127188749.1">
    <property type="nucleotide sequence ID" value="NZ_RZNJ01000004.1"/>
</dbReference>
<gene>
    <name evidence="1" type="ORF">EMQ25_11550</name>
</gene>
<dbReference type="AlphaFoldDB" id="A0A433X7D5"/>
<sequence length="197" mass="22618">MTKRAKTIVFLGPDGAGKSTLLSLIEVELTKRGVEFSHYHFAPGYLKRYRPSGSLTITTNPHEGRQYKPGLVFVKISLMLFEFNMGVPRVKRRNDLVFFDRYIHDVLIDPRRYRLDRVRWWMRALLKLAPRPDIGVIITAPPAVIQARKQEVPPEETERQVAAYKAAARLFPRAIKIENVGPPEETAQLIIEEILAQ</sequence>
<accession>A0A433X7D5</accession>
<evidence type="ECO:0000313" key="2">
    <source>
        <dbReference type="Proteomes" id="UP000281547"/>
    </source>
</evidence>
<dbReference type="SUPFAM" id="SSF52540">
    <property type="entry name" value="P-loop containing nucleoside triphosphate hydrolases"/>
    <property type="match status" value="1"/>
</dbReference>